<protein>
    <recommendedName>
        <fullName evidence="2">SLH domain-containing protein</fullName>
    </recommendedName>
</protein>
<dbReference type="InterPro" id="IPR008965">
    <property type="entry name" value="CBM2/CBM3_carb-bd_dom_sf"/>
</dbReference>
<dbReference type="GO" id="GO:0030246">
    <property type="term" value="F:carbohydrate binding"/>
    <property type="evidence" value="ECO:0007669"/>
    <property type="project" value="InterPro"/>
</dbReference>
<feature type="signal peptide" evidence="1">
    <location>
        <begin position="1"/>
        <end position="26"/>
    </location>
</feature>
<accession>A0A2N5N501</accession>
<dbReference type="GO" id="GO:0000272">
    <property type="term" value="P:polysaccharide catabolic process"/>
    <property type="evidence" value="ECO:0007669"/>
    <property type="project" value="InterPro"/>
</dbReference>
<evidence type="ECO:0000313" key="3">
    <source>
        <dbReference type="EMBL" id="PLT45425.1"/>
    </source>
</evidence>
<feature type="chain" id="PRO_5014788569" description="SLH domain-containing protein" evidence="1">
    <location>
        <begin position="27"/>
        <end position="574"/>
    </location>
</feature>
<dbReference type="SUPFAM" id="SSF49384">
    <property type="entry name" value="Carbohydrate-binding domain"/>
    <property type="match status" value="1"/>
</dbReference>
<dbReference type="InterPro" id="IPR051465">
    <property type="entry name" value="Cell_Envelope_Struct_Comp"/>
</dbReference>
<evidence type="ECO:0000256" key="1">
    <source>
        <dbReference type="SAM" id="SignalP"/>
    </source>
</evidence>
<dbReference type="PANTHER" id="PTHR43308">
    <property type="entry name" value="OUTER MEMBRANE PROTEIN ALPHA-RELATED"/>
    <property type="match status" value="1"/>
</dbReference>
<dbReference type="InterPro" id="IPR002102">
    <property type="entry name" value="Cohesin_dom"/>
</dbReference>
<gene>
    <name evidence="3" type="ORF">B8V81_3856</name>
</gene>
<organism evidence="3 4">
    <name type="scientific">Paenibacillus pasadenensis</name>
    <dbReference type="NCBI Taxonomy" id="217090"/>
    <lineage>
        <taxon>Bacteria</taxon>
        <taxon>Bacillati</taxon>
        <taxon>Bacillota</taxon>
        <taxon>Bacilli</taxon>
        <taxon>Bacillales</taxon>
        <taxon>Paenibacillaceae</taxon>
        <taxon>Paenibacillus</taxon>
    </lineage>
</organism>
<keyword evidence="4" id="KW-1185">Reference proteome</keyword>
<dbReference type="PROSITE" id="PS51272">
    <property type="entry name" value="SLH"/>
    <property type="match status" value="3"/>
</dbReference>
<dbReference type="EMBL" id="NFEZ01000004">
    <property type="protein sequence ID" value="PLT45425.1"/>
    <property type="molecule type" value="Genomic_DNA"/>
</dbReference>
<comment type="caution">
    <text evidence="3">The sequence shown here is derived from an EMBL/GenBank/DDBJ whole genome shotgun (WGS) entry which is preliminary data.</text>
</comment>
<feature type="domain" description="SLH" evidence="2">
    <location>
        <begin position="515"/>
        <end position="574"/>
    </location>
</feature>
<dbReference type="InterPro" id="IPR001119">
    <property type="entry name" value="SLH_dom"/>
</dbReference>
<keyword evidence="1" id="KW-0732">Signal</keyword>
<dbReference type="CDD" id="cd08547">
    <property type="entry name" value="Type_II_cohesin"/>
    <property type="match status" value="1"/>
</dbReference>
<sequence length="574" mass="60123">MRTNLWTWSLSLLLIFMLLPVSPAAASDEPAFYVGASKSSVAVGDQVEVEIGVRGAQAWTAFELNLSFDAALWSVSASSFTTGLSGFSAVVNPELLDEGQLRAVYTKLGHAAGDSGDLMLGKVKFTAKAAGSGAFSLNAIKVGQDGDRWTDYAPGVRTSTQIVSGGGGDSGPAPVIPDAGNDPVISGSGISVKAAPNAAGTARVELDAARLQSAIGKLEGHALTIKLVSDPATKQVELVLPFGPIRSAMASNVERLTIDNGLAVVSLDRSWFAKQNAADGAKLQLSVGRKAASELPAAASGNVPADATIYDFGLTLDGRPVGAFDAREVTVTVPYTLRAGEQPEQAVIYYIADNGELEVVKNAKYDPATGMISFSPRHFSLYFPGYADLTFLDLNEAGWAKPYIKALAAREAVTGVGGEAFDPNGRLTRAQFITMLVRLFDLTDPAAAATFSDAKKGAWYYEAIASAQKAGIVEGKKDGTIGIGDPISRQDMAVMLYRASRYMKLDVLAPANAAAPSFADQDKIAGYAKEAAAAVEQAGLMNGMGGGVFDPLGLSSRAQAAAVLYRLFEIKEWK</sequence>
<dbReference type="Pfam" id="PF00963">
    <property type="entry name" value="Cohesin"/>
    <property type="match status" value="1"/>
</dbReference>
<evidence type="ECO:0000259" key="2">
    <source>
        <dbReference type="PROSITE" id="PS51272"/>
    </source>
</evidence>
<dbReference type="AlphaFoldDB" id="A0A2N5N501"/>
<feature type="domain" description="SLH" evidence="2">
    <location>
        <begin position="447"/>
        <end position="510"/>
    </location>
</feature>
<name>A0A2N5N501_9BACL</name>
<dbReference type="RefSeq" id="WP_146000532.1">
    <property type="nucleotide sequence ID" value="NZ_NFEZ01000004.1"/>
</dbReference>
<reference evidence="3 4" key="1">
    <citation type="submission" date="2017-05" db="EMBL/GenBank/DDBJ databases">
        <title>Functional genome analysis of Paenibacillus pasadenensis strain R16: insights on endophytic life style and antifungal activity.</title>
        <authorList>
            <person name="Passera A."/>
            <person name="Marcolungo L."/>
            <person name="Casati P."/>
            <person name="Brasca M."/>
            <person name="Quaglino F."/>
            <person name="Delledonne M."/>
        </authorList>
    </citation>
    <scope>NUCLEOTIDE SEQUENCE [LARGE SCALE GENOMIC DNA]</scope>
    <source>
        <strain evidence="3 4">R16</strain>
    </source>
</reference>
<dbReference type="Pfam" id="PF00395">
    <property type="entry name" value="SLH"/>
    <property type="match status" value="3"/>
</dbReference>
<feature type="domain" description="SLH" evidence="2">
    <location>
        <begin position="387"/>
        <end position="446"/>
    </location>
</feature>
<evidence type="ECO:0000313" key="4">
    <source>
        <dbReference type="Proteomes" id="UP000234789"/>
    </source>
</evidence>
<proteinExistence type="predicted"/>
<dbReference type="Proteomes" id="UP000234789">
    <property type="component" value="Unassembled WGS sequence"/>
</dbReference>
<dbReference type="Gene3D" id="2.60.40.680">
    <property type="match status" value="1"/>
</dbReference>